<dbReference type="GO" id="GO:0000162">
    <property type="term" value="P:L-tryptophan biosynthetic process"/>
    <property type="evidence" value="ECO:0007669"/>
    <property type="project" value="UniProtKB-UniRule"/>
</dbReference>
<dbReference type="PANTHER" id="PTHR42894:SF1">
    <property type="entry name" value="N-(5'-PHOSPHORIBOSYL)ANTHRANILATE ISOMERASE"/>
    <property type="match status" value="1"/>
</dbReference>
<keyword evidence="7 10" id="KW-0822">Tryptophan biosynthesis</keyword>
<organism evidence="12 13">
    <name type="scientific">Acidihalobacter aeolianus</name>
    <dbReference type="NCBI Taxonomy" id="2792603"/>
    <lineage>
        <taxon>Bacteria</taxon>
        <taxon>Pseudomonadati</taxon>
        <taxon>Pseudomonadota</taxon>
        <taxon>Gammaproteobacteria</taxon>
        <taxon>Chromatiales</taxon>
        <taxon>Ectothiorhodospiraceae</taxon>
        <taxon>Acidihalobacter</taxon>
    </lineage>
</organism>
<dbReference type="NCBIfam" id="NF002299">
    <property type="entry name" value="PRK01222.1-6"/>
    <property type="match status" value="1"/>
</dbReference>
<evidence type="ECO:0000256" key="6">
    <source>
        <dbReference type="ARBA" id="ARBA00022605"/>
    </source>
</evidence>
<dbReference type="PANTHER" id="PTHR42894">
    <property type="entry name" value="N-(5'-PHOSPHORIBOSYL)ANTHRANILATE ISOMERASE"/>
    <property type="match status" value="1"/>
</dbReference>
<comment type="similarity">
    <text evidence="3 10">Belongs to the TrpF family.</text>
</comment>
<dbReference type="Pfam" id="PF00697">
    <property type="entry name" value="PRAI"/>
    <property type="match status" value="1"/>
</dbReference>
<dbReference type="AlphaFoldDB" id="A0A1D8KC87"/>
<dbReference type="InterPro" id="IPR044643">
    <property type="entry name" value="TrpF_fam"/>
</dbReference>
<evidence type="ECO:0000256" key="1">
    <source>
        <dbReference type="ARBA" id="ARBA00001164"/>
    </source>
</evidence>
<evidence type="ECO:0000313" key="13">
    <source>
        <dbReference type="Proteomes" id="UP000095342"/>
    </source>
</evidence>
<evidence type="ECO:0000256" key="10">
    <source>
        <dbReference type="HAMAP-Rule" id="MF_00135"/>
    </source>
</evidence>
<proteinExistence type="inferred from homology"/>
<name>A0A1D8KC87_9GAMM</name>
<dbReference type="InterPro" id="IPR011060">
    <property type="entry name" value="RibuloseP-bd_barrel"/>
</dbReference>
<evidence type="ECO:0000256" key="3">
    <source>
        <dbReference type="ARBA" id="ARBA00007571"/>
    </source>
</evidence>
<evidence type="ECO:0000256" key="7">
    <source>
        <dbReference type="ARBA" id="ARBA00022822"/>
    </source>
</evidence>
<dbReference type="EMBL" id="CP017448">
    <property type="protein sequence ID" value="AOV18560.1"/>
    <property type="molecule type" value="Genomic_DNA"/>
</dbReference>
<evidence type="ECO:0000259" key="11">
    <source>
        <dbReference type="Pfam" id="PF00697"/>
    </source>
</evidence>
<evidence type="ECO:0000313" key="12">
    <source>
        <dbReference type="EMBL" id="AOV18560.1"/>
    </source>
</evidence>
<keyword evidence="9 10" id="KW-0413">Isomerase</keyword>
<dbReference type="RefSeq" id="WP_070074084.1">
    <property type="nucleotide sequence ID" value="NZ_CP017448.1"/>
</dbReference>
<gene>
    <name evidence="10" type="primary">trpF</name>
    <name evidence="12" type="ORF">BJI67_10140</name>
</gene>
<evidence type="ECO:0000256" key="9">
    <source>
        <dbReference type="ARBA" id="ARBA00023235"/>
    </source>
</evidence>
<dbReference type="Gene3D" id="3.20.20.70">
    <property type="entry name" value="Aldolase class I"/>
    <property type="match status" value="1"/>
</dbReference>
<evidence type="ECO:0000256" key="4">
    <source>
        <dbReference type="ARBA" id="ARBA00012572"/>
    </source>
</evidence>
<comment type="pathway">
    <text evidence="2 10">Amino-acid biosynthesis; L-tryptophan biosynthesis; L-tryptophan from chorismate: step 3/5.</text>
</comment>
<dbReference type="InterPro" id="IPR013785">
    <property type="entry name" value="Aldolase_TIM"/>
</dbReference>
<evidence type="ECO:0000256" key="5">
    <source>
        <dbReference type="ARBA" id="ARBA00022272"/>
    </source>
</evidence>
<feature type="domain" description="N-(5'phosphoribosyl) anthranilate isomerase (PRAI)" evidence="11">
    <location>
        <begin position="5"/>
        <end position="201"/>
    </location>
</feature>
<dbReference type="UniPathway" id="UPA00035">
    <property type="reaction ID" value="UER00042"/>
</dbReference>
<keyword evidence="8 10" id="KW-0057">Aromatic amino acid biosynthesis</keyword>
<dbReference type="SUPFAM" id="SSF51366">
    <property type="entry name" value="Ribulose-phoshate binding barrel"/>
    <property type="match status" value="1"/>
</dbReference>
<comment type="catalytic activity">
    <reaction evidence="1 10">
        <text>N-(5-phospho-beta-D-ribosyl)anthranilate = 1-(2-carboxyphenylamino)-1-deoxy-D-ribulose 5-phosphate</text>
        <dbReference type="Rhea" id="RHEA:21540"/>
        <dbReference type="ChEBI" id="CHEBI:18277"/>
        <dbReference type="ChEBI" id="CHEBI:58613"/>
        <dbReference type="EC" id="5.3.1.24"/>
    </reaction>
</comment>
<dbReference type="FunFam" id="3.20.20.70:FF:000075">
    <property type="entry name" value="Tryptophan biosynthesis protein TRP1"/>
    <property type="match status" value="1"/>
</dbReference>
<dbReference type="InterPro" id="IPR001240">
    <property type="entry name" value="PRAI_dom"/>
</dbReference>
<dbReference type="CDD" id="cd00405">
    <property type="entry name" value="PRAI"/>
    <property type="match status" value="1"/>
</dbReference>
<keyword evidence="13" id="KW-1185">Reference proteome</keyword>
<dbReference type="Proteomes" id="UP000095342">
    <property type="component" value="Chromosome"/>
</dbReference>
<dbReference type="EC" id="5.3.1.24" evidence="4 10"/>
<evidence type="ECO:0000256" key="2">
    <source>
        <dbReference type="ARBA" id="ARBA00004664"/>
    </source>
</evidence>
<dbReference type="KEGG" id="aaeo:BJI67_10140"/>
<evidence type="ECO:0000256" key="8">
    <source>
        <dbReference type="ARBA" id="ARBA00023141"/>
    </source>
</evidence>
<protein>
    <recommendedName>
        <fullName evidence="5 10">N-(5'-phosphoribosyl)anthranilate isomerase</fullName>
        <shortName evidence="10">PRAI</shortName>
        <ecNumber evidence="4 10">5.3.1.24</ecNumber>
    </recommendedName>
</protein>
<reference evidence="12 13" key="1">
    <citation type="submission" date="2016-09" db="EMBL/GenBank/DDBJ databases">
        <title>Acidihalobacter prosperus V6 (DSM14174).</title>
        <authorList>
            <person name="Khaleque H.N."/>
            <person name="Ramsay J.P."/>
            <person name="Murphy R.J.T."/>
            <person name="Kaksonen A.H."/>
            <person name="Boxall N.J."/>
            <person name="Watkin E.L.J."/>
        </authorList>
    </citation>
    <scope>NUCLEOTIDE SEQUENCE [LARGE SCALE GENOMIC DNA]</scope>
    <source>
        <strain evidence="12 13">V6</strain>
    </source>
</reference>
<sequence>MRTRIKICGITRHEDAETAITAGADALGFVFYPGSPRYVEPKQAREIVRPLAPFVTSVGLFLDAEAGWVREVAEHVGLDMLQFHGQESPATCRAAGMPFLKAVGMGGQGDPRGYAALYVEASGILLDSHAQGKAGGTGQTFDWSAIDADAWPVPIVLAGGLTPENVYEALRAVHPYAVDVSSGVESAPGIKDPAKIMRFVEEVRRGDAQ</sequence>
<dbReference type="GO" id="GO:0004640">
    <property type="term" value="F:phosphoribosylanthranilate isomerase activity"/>
    <property type="evidence" value="ECO:0007669"/>
    <property type="project" value="UniProtKB-UniRule"/>
</dbReference>
<dbReference type="HAMAP" id="MF_00135">
    <property type="entry name" value="PRAI"/>
    <property type="match status" value="1"/>
</dbReference>
<keyword evidence="6 10" id="KW-0028">Amino-acid biosynthesis</keyword>
<dbReference type="NCBIfam" id="NF002298">
    <property type="entry name" value="PRK01222.1-4"/>
    <property type="match status" value="1"/>
</dbReference>
<accession>A0A1D8KC87</accession>